<organism evidence="2 3">
    <name type="scientific">Bacillus mycoides</name>
    <dbReference type="NCBI Taxonomy" id="1405"/>
    <lineage>
        <taxon>Bacteria</taxon>
        <taxon>Bacillati</taxon>
        <taxon>Bacillota</taxon>
        <taxon>Bacilli</taxon>
        <taxon>Bacillales</taxon>
        <taxon>Bacillaceae</taxon>
        <taxon>Bacillus</taxon>
        <taxon>Bacillus cereus group</taxon>
    </lineage>
</organism>
<dbReference type="EMBL" id="MUAI01000071">
    <property type="protein sequence ID" value="OOR02959.1"/>
    <property type="molecule type" value="Genomic_DNA"/>
</dbReference>
<protein>
    <submittedName>
        <fullName evidence="2">Uncharacterized protein</fullName>
    </submittedName>
</protein>
<dbReference type="Proteomes" id="UP000190696">
    <property type="component" value="Unassembled WGS sequence"/>
</dbReference>
<dbReference type="AlphaFoldDB" id="A0A1S9SZV5"/>
<evidence type="ECO:0000256" key="1">
    <source>
        <dbReference type="SAM" id="Phobius"/>
    </source>
</evidence>
<proteinExistence type="predicted"/>
<keyword evidence="1" id="KW-1133">Transmembrane helix</keyword>
<accession>A0A1S9SZV5</accession>
<reference evidence="2 3" key="1">
    <citation type="submission" date="2017-01" db="EMBL/GenBank/DDBJ databases">
        <title>Bacillus cereus isolates.</title>
        <authorList>
            <person name="Beno S.M."/>
        </authorList>
    </citation>
    <scope>NUCLEOTIDE SEQUENCE [LARGE SCALE GENOMIC DNA]</scope>
    <source>
        <strain evidence="2 3">FSL W7-1108</strain>
    </source>
</reference>
<sequence>MFIEPRFVLFHYLIKGVYMKAKGRKKKRIRKKKPVFQKKKVNKIYDLNTTVQRIMWCSARILYYVASLSLIVWLYVVGIFEGMWGGSILFLFLELLDIYIFFALWPRKEYNLAPIKKKKRDVTVP</sequence>
<comment type="caution">
    <text evidence="2">The sequence shown here is derived from an EMBL/GenBank/DDBJ whole genome shotgun (WGS) entry which is preliminary data.</text>
</comment>
<name>A0A1S9SZV5_BACMY</name>
<keyword evidence="1" id="KW-0812">Transmembrane</keyword>
<gene>
    <name evidence="2" type="ORF">BW900_29660</name>
</gene>
<feature type="transmembrane region" description="Helical" evidence="1">
    <location>
        <begin position="86"/>
        <end position="105"/>
    </location>
</feature>
<evidence type="ECO:0000313" key="3">
    <source>
        <dbReference type="Proteomes" id="UP000190696"/>
    </source>
</evidence>
<feature type="transmembrane region" description="Helical" evidence="1">
    <location>
        <begin position="61"/>
        <end position="80"/>
    </location>
</feature>
<keyword evidence="1" id="KW-0472">Membrane</keyword>
<evidence type="ECO:0000313" key="2">
    <source>
        <dbReference type="EMBL" id="OOR02959.1"/>
    </source>
</evidence>